<sequence>MGTPKANNRLTYPTPNAKGEQQANLQRNLGQKATLREQPSNLGQKATLREQPSNLQLANLGQKATLREQLANFLL</sequence>
<name>A0A1U7MVF1_9CYAN</name>
<accession>A0A1U7MVF1</accession>
<dbReference type="Proteomes" id="UP000186657">
    <property type="component" value="Unassembled WGS sequence"/>
</dbReference>
<protein>
    <submittedName>
        <fullName evidence="2">Uncharacterized protein</fullName>
    </submittedName>
</protein>
<evidence type="ECO:0000256" key="1">
    <source>
        <dbReference type="SAM" id="MobiDB-lite"/>
    </source>
</evidence>
<dbReference type="AlphaFoldDB" id="A0A1U7MVF1"/>
<gene>
    <name evidence="2" type="ORF">BJP37_00275</name>
</gene>
<organism evidence="2 3">
    <name type="scientific">Moorena bouillonii PNG</name>
    <dbReference type="NCBI Taxonomy" id="568701"/>
    <lineage>
        <taxon>Bacteria</taxon>
        <taxon>Bacillati</taxon>
        <taxon>Cyanobacteriota</taxon>
        <taxon>Cyanophyceae</taxon>
        <taxon>Coleofasciculales</taxon>
        <taxon>Coleofasciculaceae</taxon>
        <taxon>Moorena</taxon>
    </lineage>
</organism>
<proteinExistence type="predicted"/>
<reference evidence="2 3" key="1">
    <citation type="submission" date="2016-10" db="EMBL/GenBank/DDBJ databases">
        <title>Comparative genomics uncovers the prolific and rare metabolic potential of the cyanobacterial genus Moorea.</title>
        <authorList>
            <person name="Leao T."/>
            <person name="Castelao G."/>
            <person name="Korobeynikov A."/>
            <person name="Monroe E.A."/>
            <person name="Podell S."/>
            <person name="Glukhov E."/>
            <person name="Allen E."/>
            <person name="Gerwick W.H."/>
            <person name="Gerwick L."/>
        </authorList>
    </citation>
    <scope>NUCLEOTIDE SEQUENCE [LARGE SCALE GENOMIC DNA]</scope>
    <source>
        <strain evidence="2 3">PNG5-198</strain>
    </source>
</reference>
<feature type="region of interest" description="Disordered" evidence="1">
    <location>
        <begin position="1"/>
        <end position="22"/>
    </location>
</feature>
<dbReference type="EMBL" id="MKZS01000001">
    <property type="protein sequence ID" value="OLT57710.1"/>
    <property type="molecule type" value="Genomic_DNA"/>
</dbReference>
<evidence type="ECO:0000313" key="2">
    <source>
        <dbReference type="EMBL" id="OLT57710.1"/>
    </source>
</evidence>
<keyword evidence="3" id="KW-1185">Reference proteome</keyword>
<comment type="caution">
    <text evidence="2">The sequence shown here is derived from an EMBL/GenBank/DDBJ whole genome shotgun (WGS) entry which is preliminary data.</text>
</comment>
<evidence type="ECO:0000313" key="3">
    <source>
        <dbReference type="Proteomes" id="UP000186657"/>
    </source>
</evidence>